<keyword evidence="2" id="KW-0805">Transcription regulation</keyword>
<dbReference type="InterPro" id="IPR007219">
    <property type="entry name" value="XnlR_reg_dom"/>
</dbReference>
<dbReference type="GO" id="GO:0005634">
    <property type="term" value="C:nucleus"/>
    <property type="evidence" value="ECO:0007669"/>
    <property type="project" value="TreeGrafter"/>
</dbReference>
<dbReference type="InterPro" id="IPR005600">
    <property type="entry name" value="Gal4_dimer_dom"/>
</dbReference>
<dbReference type="InterPro" id="IPR001138">
    <property type="entry name" value="Zn2Cys6_DnaBD"/>
</dbReference>
<dbReference type="PANTHER" id="PTHR47424:SF2">
    <property type="entry name" value="TRANSCRIPTION FACTOR DOMAIN-CONTAINING PROTEIN-RELATED"/>
    <property type="match status" value="1"/>
</dbReference>
<reference evidence="7" key="2">
    <citation type="submission" date="2025-08" db="UniProtKB">
        <authorList>
            <consortium name="EnsemblFungi"/>
        </authorList>
    </citation>
    <scope>IDENTIFICATION</scope>
    <source>
        <strain evidence="7">4287 / CBS 123668 / FGSC 9935 / NRRL 34936</strain>
    </source>
</reference>
<dbReference type="PANTHER" id="PTHR47424">
    <property type="entry name" value="REGULATORY PROTEIN GAL4"/>
    <property type="match status" value="1"/>
</dbReference>
<dbReference type="Gene3D" id="4.10.240.10">
    <property type="entry name" value="Zn(2)-C6 fungal-type DNA-binding domain"/>
    <property type="match status" value="1"/>
</dbReference>
<accession>A0A0D2XXW1</accession>
<evidence type="ECO:0000256" key="3">
    <source>
        <dbReference type="ARBA" id="ARBA00023163"/>
    </source>
</evidence>
<keyword evidence="3" id="KW-0804">Transcription</keyword>
<dbReference type="GO" id="GO:0008270">
    <property type="term" value="F:zinc ion binding"/>
    <property type="evidence" value="ECO:0007669"/>
    <property type="project" value="InterPro"/>
</dbReference>
<dbReference type="GO" id="GO:0000981">
    <property type="term" value="F:DNA-binding transcription factor activity, RNA polymerase II-specific"/>
    <property type="evidence" value="ECO:0007669"/>
    <property type="project" value="InterPro"/>
</dbReference>
<evidence type="ECO:0000313" key="8">
    <source>
        <dbReference type="Proteomes" id="UP000002489"/>
    </source>
</evidence>
<dbReference type="GO" id="GO:0000978">
    <property type="term" value="F:RNA polymerase II cis-regulatory region sequence-specific DNA binding"/>
    <property type="evidence" value="ECO:0007669"/>
    <property type="project" value="TreeGrafter"/>
</dbReference>
<dbReference type="GO" id="GO:0000435">
    <property type="term" value="P:positive regulation of transcription from RNA polymerase II promoter by galactose"/>
    <property type="evidence" value="ECO:0007669"/>
    <property type="project" value="TreeGrafter"/>
</dbReference>
<keyword evidence="4" id="KW-0539">Nucleus</keyword>
<evidence type="ECO:0000256" key="5">
    <source>
        <dbReference type="SAM" id="MobiDB-lite"/>
    </source>
</evidence>
<dbReference type="GO" id="GO:0006351">
    <property type="term" value="P:DNA-templated transcription"/>
    <property type="evidence" value="ECO:0007669"/>
    <property type="project" value="InterPro"/>
</dbReference>
<feature type="region of interest" description="Disordered" evidence="5">
    <location>
        <begin position="126"/>
        <end position="149"/>
    </location>
</feature>
<evidence type="ECO:0000259" key="6">
    <source>
        <dbReference type="PROSITE" id="PS50048"/>
    </source>
</evidence>
<dbReference type="PROSITE" id="PS50048">
    <property type="entry name" value="ZN2_CY6_FUNGAL_2"/>
    <property type="match status" value="1"/>
</dbReference>
<evidence type="ECO:0000256" key="2">
    <source>
        <dbReference type="ARBA" id="ARBA00023015"/>
    </source>
</evidence>
<dbReference type="Proteomes" id="UP000002489">
    <property type="component" value="Unassembled WGS sequence"/>
</dbReference>
<dbReference type="Pfam" id="PF00172">
    <property type="entry name" value="Zn_clus"/>
    <property type="match status" value="1"/>
</dbReference>
<dbReference type="CDD" id="cd14654">
    <property type="entry name" value="ZIP_Gal4"/>
    <property type="match status" value="1"/>
</dbReference>
<keyword evidence="1" id="KW-0479">Metal-binding</keyword>
<dbReference type="InterPro" id="IPR036864">
    <property type="entry name" value="Zn2-C6_fun-type_DNA-bd_sf"/>
</dbReference>
<evidence type="ECO:0000256" key="1">
    <source>
        <dbReference type="ARBA" id="ARBA00022723"/>
    </source>
</evidence>
<protein>
    <recommendedName>
        <fullName evidence="6">Zn(2)-C6 fungal-type domain-containing protein</fullName>
    </recommendedName>
</protein>
<dbReference type="CDD" id="cd12148">
    <property type="entry name" value="fungal_TF_MHR"/>
    <property type="match status" value="1"/>
</dbReference>
<reference evidence="8" key="1">
    <citation type="journal article" date="2012" name="Mol. Plant Microbe Interact.">
        <title>A highly conserved effector in Fusarium oxysporum is required for full virulence on Arabidopsis.</title>
        <authorList>
            <person name="Thatcher L.F."/>
            <person name="Gardiner D.M."/>
            <person name="Kazan K."/>
            <person name="Manners J."/>
        </authorList>
    </citation>
    <scope>NUCLEOTIDE SEQUENCE [LARGE SCALE GENOMIC DNA]</scope>
    <source>
        <strain evidence="8">Fo5176</strain>
    </source>
</reference>
<feature type="domain" description="Zn(2)-C6 fungal-type" evidence="6">
    <location>
        <begin position="59"/>
        <end position="82"/>
    </location>
</feature>
<dbReference type="AlphaFoldDB" id="A0A0D2XXW1"/>
<evidence type="ECO:0000313" key="7">
    <source>
        <dbReference type="EnsemblFungi" id="FOXG_08830P0"/>
    </source>
</evidence>
<dbReference type="EnsemblFungi" id="FOXG_08830T0">
    <property type="protein sequence ID" value="FOXG_08830P0"/>
    <property type="gene ID" value="FOXG_08830"/>
</dbReference>
<organism evidence="7 8">
    <name type="scientific">Fusarium oxysporum (strain Fo5176)</name>
    <name type="common">Fusarium vascular wilt</name>
    <dbReference type="NCBI Taxonomy" id="660025"/>
    <lineage>
        <taxon>Eukaryota</taxon>
        <taxon>Fungi</taxon>
        <taxon>Dikarya</taxon>
        <taxon>Ascomycota</taxon>
        <taxon>Pezizomycotina</taxon>
        <taxon>Sordariomycetes</taxon>
        <taxon>Hypocreomycetidae</taxon>
        <taxon>Hypocreales</taxon>
        <taxon>Nectriaceae</taxon>
        <taxon>Fusarium</taxon>
        <taxon>Fusarium oxysporum species complex</taxon>
    </lineage>
</organism>
<evidence type="ECO:0000256" key="4">
    <source>
        <dbReference type="ARBA" id="ARBA00023242"/>
    </source>
</evidence>
<dbReference type="CDD" id="cd00067">
    <property type="entry name" value="GAL4"/>
    <property type="match status" value="1"/>
</dbReference>
<sequence length="771" mass="84909">MSGPVFKSGRKRTNCGAKLRGWARVPDDGFTSHPGRIMDPNSVKSSPPQQAPTVEEPTTCRECRRRKVKCDGVMPVCSICRKQLTLLEERLEKAETVLRRHYTDGQIAEMLEGPKEGLVTQNQQVPAATPATAPESAPTPALTLGTTPGLVSLPNTTPTPGNVDNLLQLPNQTPDPSIYMTGTGNAGTFTTDPLLLAPIGELDAAPGLWTASQDTAFEATPAPADNFEWNEQETSWGTYDPATWSITNHVDGNPQAIMDGMASLTIGDQKRGYYGAASGSALLRQILSARPDGEEVDAEVALHEIESLFQQHSDHSQWFRSQAMLTRVAVENLIDAFFVFYHPTFPIVHEPTFRAQYAGTLPCANKGHWNTLANILAALGSFASSNVADATDLPIFQAAQKSLFSNYLEVGNLTLVQAFSLSSNYMQKRNKPNTGFNYGGLAIRLAIGLGLHKDLEGNSLSPLQTETRRRIWWCLCVLDVGATITYGRPLNWPQAGVETAFPLNIHEKDLTQDSTHCPPEVEGITMYTYIRVQSAYHLSTMTVYNRLITSPFPSATELITLDDVCIGSWLAQVPYYYLAVPPPDSEFALGMGISEWRYRNLRIVMYRPFLVRWARSSAQNAQQNLTSSENLAVFRCLDAAKESITHIQGYWTSRSHSRLAAFYILQNPHHALAPDWRAQIQASLSIMGAMAELNPNSSKCRDITLKLCWPHLDEEGARTYCDNAPFVPSVGDSEAASIINGYNTWCESMTNAGISVPYDWADDNDSALGFF</sequence>
<proteinExistence type="predicted"/>
<dbReference type="InterPro" id="IPR051127">
    <property type="entry name" value="Fungal_SecMet_Regulators"/>
</dbReference>
<dbReference type="SUPFAM" id="SSF57701">
    <property type="entry name" value="Zn2/Cys6 DNA-binding domain"/>
    <property type="match status" value="1"/>
</dbReference>
<feature type="region of interest" description="Disordered" evidence="5">
    <location>
        <begin position="23"/>
        <end position="54"/>
    </location>
</feature>
<dbReference type="SMART" id="SM00906">
    <property type="entry name" value="Fungal_trans"/>
    <property type="match status" value="1"/>
</dbReference>
<dbReference type="Pfam" id="PF04082">
    <property type="entry name" value="Fungal_trans"/>
    <property type="match status" value="1"/>
</dbReference>
<name>A0A0D2XXW1_FUSOF</name>